<feature type="transmembrane region" description="Helical" evidence="1">
    <location>
        <begin position="6"/>
        <end position="27"/>
    </location>
</feature>
<comment type="caution">
    <text evidence="2">The sequence shown here is derived from an EMBL/GenBank/DDBJ whole genome shotgun (WGS) entry which is preliminary data.</text>
</comment>
<protein>
    <recommendedName>
        <fullName evidence="4">Peptidase M48 domain-containing protein</fullName>
    </recommendedName>
</protein>
<keyword evidence="1" id="KW-1133">Transmembrane helix</keyword>
<gene>
    <name evidence="2" type="ORF">A2826_01345</name>
</gene>
<dbReference type="Proteomes" id="UP000177912">
    <property type="component" value="Unassembled WGS sequence"/>
</dbReference>
<accession>A0A1F5NTC4</accession>
<dbReference type="AlphaFoldDB" id="A0A1F5NTC4"/>
<dbReference type="STRING" id="1817822.A2826_01345"/>
<evidence type="ECO:0000256" key="1">
    <source>
        <dbReference type="SAM" id="Phobius"/>
    </source>
</evidence>
<evidence type="ECO:0008006" key="4">
    <source>
        <dbReference type="Google" id="ProtNLM"/>
    </source>
</evidence>
<dbReference type="EMBL" id="MFEI01000018">
    <property type="protein sequence ID" value="OGE80863.1"/>
    <property type="molecule type" value="Genomic_DNA"/>
</dbReference>
<evidence type="ECO:0000313" key="3">
    <source>
        <dbReference type="Proteomes" id="UP000177912"/>
    </source>
</evidence>
<organism evidence="2 3">
    <name type="scientific">Candidatus Doudnabacteria bacterium RIFCSPHIGHO2_01_FULL_43_23</name>
    <dbReference type="NCBI Taxonomy" id="1817822"/>
    <lineage>
        <taxon>Bacteria</taxon>
        <taxon>Candidatus Doudnaibacteriota</taxon>
    </lineage>
</organism>
<reference evidence="2 3" key="1">
    <citation type="journal article" date="2016" name="Nat. Commun.">
        <title>Thousands of microbial genomes shed light on interconnected biogeochemical processes in an aquifer system.</title>
        <authorList>
            <person name="Anantharaman K."/>
            <person name="Brown C.T."/>
            <person name="Hug L.A."/>
            <person name="Sharon I."/>
            <person name="Castelle C.J."/>
            <person name="Probst A.J."/>
            <person name="Thomas B.C."/>
            <person name="Singh A."/>
            <person name="Wilkins M.J."/>
            <person name="Karaoz U."/>
            <person name="Brodie E.L."/>
            <person name="Williams K.H."/>
            <person name="Hubbard S.S."/>
            <person name="Banfield J.F."/>
        </authorList>
    </citation>
    <scope>NUCLEOTIDE SEQUENCE [LARGE SCALE GENOMIC DNA]</scope>
</reference>
<proteinExistence type="predicted"/>
<name>A0A1F5NTC4_9BACT</name>
<sequence length="149" mass="16966">MQLKKITFLKVLILVIVILAIMIFINARKISGLTFEKQSDVEYTATLNNEIYTVLFRPKHAISPLFGMATTELGTKFALVRDDLPKSAKNFVMHHEIYHLQDHARKSTLSMEIHATLGAIPYAPLGFLQTVILTLADADRRNLYSKKFF</sequence>
<keyword evidence="1" id="KW-0812">Transmembrane</keyword>
<evidence type="ECO:0000313" key="2">
    <source>
        <dbReference type="EMBL" id="OGE80863.1"/>
    </source>
</evidence>
<keyword evidence="1" id="KW-0472">Membrane</keyword>